<dbReference type="HAMAP" id="MF_01465">
    <property type="entry name" value="SecY"/>
    <property type="match status" value="1"/>
</dbReference>
<reference evidence="12 13" key="1">
    <citation type="submission" date="2014-12" db="EMBL/GenBank/DDBJ databases">
        <title>Partial genome sequence of Streptococcus constellatus KCOM 1650 (= ChDC B144).</title>
        <authorList>
            <person name="Kook J.-K."/>
            <person name="Park S.-N."/>
            <person name="Lim Y.K."/>
            <person name="Jo E."/>
        </authorList>
    </citation>
    <scope>NUCLEOTIDE SEQUENCE [LARGE SCALE GENOMIC DNA]</scope>
    <source>
        <strain evidence="12 13">KCOM 1650</strain>
    </source>
</reference>
<keyword evidence="8 10" id="KW-0472">Membrane</keyword>
<evidence type="ECO:0000256" key="4">
    <source>
        <dbReference type="ARBA" id="ARBA00022692"/>
    </source>
</evidence>
<gene>
    <name evidence="10" type="primary">secY</name>
    <name evidence="12" type="ORF">RN79_09610</name>
</gene>
<feature type="transmembrane region" description="Helical" evidence="10">
    <location>
        <begin position="212"/>
        <end position="232"/>
    </location>
</feature>
<dbReference type="PROSITE" id="PS00755">
    <property type="entry name" value="SECY_1"/>
    <property type="match status" value="1"/>
</dbReference>
<dbReference type="GO" id="GO:0006605">
    <property type="term" value="P:protein targeting"/>
    <property type="evidence" value="ECO:0007669"/>
    <property type="project" value="UniProtKB-UniRule"/>
</dbReference>
<dbReference type="Proteomes" id="UP000031339">
    <property type="component" value="Unassembled WGS sequence"/>
</dbReference>
<feature type="transmembrane region" description="Helical" evidence="10">
    <location>
        <begin position="147"/>
        <end position="168"/>
    </location>
</feature>
<organism evidence="12 13">
    <name type="scientific">Streptococcus constellatus</name>
    <dbReference type="NCBI Taxonomy" id="76860"/>
    <lineage>
        <taxon>Bacteria</taxon>
        <taxon>Bacillati</taxon>
        <taxon>Bacillota</taxon>
        <taxon>Bacilli</taxon>
        <taxon>Lactobacillales</taxon>
        <taxon>Streptococcaceae</taxon>
        <taxon>Streptococcus</taxon>
        <taxon>Streptococcus anginosus group</taxon>
    </lineage>
</organism>
<dbReference type="FunFam" id="1.10.3370.10:FF:000001">
    <property type="entry name" value="Preprotein translocase subunit SecY"/>
    <property type="match status" value="1"/>
</dbReference>
<feature type="transmembrane region" description="Helical" evidence="10">
    <location>
        <begin position="116"/>
        <end position="135"/>
    </location>
</feature>
<dbReference type="InterPro" id="IPR030659">
    <property type="entry name" value="SecY_CS"/>
</dbReference>
<feature type="transmembrane region" description="Helical" evidence="10">
    <location>
        <begin position="393"/>
        <end position="415"/>
    </location>
</feature>
<evidence type="ECO:0000256" key="5">
    <source>
        <dbReference type="ARBA" id="ARBA00022927"/>
    </source>
</evidence>
<evidence type="ECO:0000256" key="9">
    <source>
        <dbReference type="ARBA" id="ARBA00039733"/>
    </source>
</evidence>
<dbReference type="SUPFAM" id="SSF103491">
    <property type="entry name" value="Preprotein translocase SecY subunit"/>
    <property type="match status" value="1"/>
</dbReference>
<dbReference type="GO" id="GO:0043952">
    <property type="term" value="P:protein transport by the Sec complex"/>
    <property type="evidence" value="ECO:0007669"/>
    <property type="project" value="UniProtKB-UniRule"/>
</dbReference>
<evidence type="ECO:0000313" key="13">
    <source>
        <dbReference type="Proteomes" id="UP000031339"/>
    </source>
</evidence>
<dbReference type="EMBL" id="JWIY01000004">
    <property type="protein sequence ID" value="KIC77503.1"/>
    <property type="molecule type" value="Genomic_DNA"/>
</dbReference>
<comment type="similarity">
    <text evidence="2 10 11">Belongs to the SecY/SEC61-alpha family.</text>
</comment>
<evidence type="ECO:0000256" key="6">
    <source>
        <dbReference type="ARBA" id="ARBA00022989"/>
    </source>
</evidence>
<dbReference type="GO" id="GO:0065002">
    <property type="term" value="P:intracellular protein transmembrane transport"/>
    <property type="evidence" value="ECO:0007669"/>
    <property type="project" value="UniProtKB-UniRule"/>
</dbReference>
<dbReference type="STRING" id="862969.SCI_1786"/>
<evidence type="ECO:0000256" key="11">
    <source>
        <dbReference type="RuleBase" id="RU004349"/>
    </source>
</evidence>
<comment type="subcellular location">
    <subcellularLocation>
        <location evidence="10">Cell membrane</location>
        <topology evidence="10">Multi-pass membrane protein</topology>
    </subcellularLocation>
    <subcellularLocation>
        <location evidence="1">Membrane</location>
        <topology evidence="1">Multi-pass membrane protein</topology>
    </subcellularLocation>
</comment>
<dbReference type="eggNOG" id="COG0201">
    <property type="taxonomic scope" value="Bacteria"/>
</dbReference>
<comment type="caution">
    <text evidence="12">The sequence shown here is derived from an EMBL/GenBank/DDBJ whole genome shotgun (WGS) entry which is preliminary data.</text>
</comment>
<evidence type="ECO:0000313" key="12">
    <source>
        <dbReference type="EMBL" id="KIC77503.1"/>
    </source>
</evidence>
<dbReference type="RefSeq" id="WP_003071319.1">
    <property type="nucleotide sequence ID" value="NZ_CAJPUH010000016.1"/>
</dbReference>
<dbReference type="PANTHER" id="PTHR10906">
    <property type="entry name" value="SECY/SEC61-ALPHA FAMILY MEMBER"/>
    <property type="match status" value="1"/>
</dbReference>
<feature type="transmembrane region" description="Helical" evidence="10">
    <location>
        <begin position="180"/>
        <end position="200"/>
    </location>
</feature>
<dbReference type="GO" id="GO:0005886">
    <property type="term" value="C:plasma membrane"/>
    <property type="evidence" value="ECO:0007669"/>
    <property type="project" value="UniProtKB-SubCell"/>
</dbReference>
<dbReference type="Pfam" id="PF00344">
    <property type="entry name" value="SecY"/>
    <property type="match status" value="1"/>
</dbReference>
<dbReference type="InterPro" id="IPR002208">
    <property type="entry name" value="SecY/SEC61-alpha"/>
</dbReference>
<evidence type="ECO:0000256" key="10">
    <source>
        <dbReference type="HAMAP-Rule" id="MF_01465"/>
    </source>
</evidence>
<keyword evidence="4 10" id="KW-0812">Transmembrane</keyword>
<keyword evidence="10" id="KW-1003">Cell membrane</keyword>
<dbReference type="InterPro" id="IPR023201">
    <property type="entry name" value="SecY_dom_sf"/>
</dbReference>
<dbReference type="NCBIfam" id="TIGR00967">
    <property type="entry name" value="3a0501s007"/>
    <property type="match status" value="1"/>
</dbReference>
<comment type="function">
    <text evidence="10">The central subunit of the protein translocation channel SecYEG. Consists of two halves formed by TMs 1-5 and 6-10. These two domains form a lateral gate at the front which open onto the bilayer between TMs 2 and 7, and are clamped together by SecE at the back. The channel is closed by both a pore ring composed of hydrophobic SecY resides and a short helix (helix 2A) on the extracellular side of the membrane which forms a plug. The plug probably moves laterally to allow the channel to open. The ring and the pore may move independently.</text>
</comment>
<sequence>MFFKLLKDALKIKQVRSKILFTIFIVLVFRIGTTITVPGVNAKSLEALNGLSFLNMLSLVSGNALRNFSVFALGVSPYITASIVVQLLQMDILPKFVEWGKQGEVGRRKLNQATRYIALVLAFVQSIGITAGFHTLSSAKLVATPNWQTYLLIGFLLTTGSMIVTWLGEQITDKGYGNGVSMIIFAGIVAAIPGMIKSIYVDYFVNVPSSRITSSIIFVTILIIAVLLIVYFTTFVQQAEYKIPIQYTKIAQGAPSSSYLPLKVNPAGVIPVIFASSITAAPAAIFQFLTATGHNTQWVRVAQSLFATTTVSGIAMYALLIILFTFFYTFVQINPEKTAENLQKSGAYIHGVRPGKGTEEYMSKLLRRLATVGSLFLGFISILPILAKDLFGLTDAVALGGTSLLIIIATGIEGMKQLEGYLLKRKYTGFMNTTE</sequence>
<feature type="transmembrane region" description="Helical" evidence="10">
    <location>
        <begin position="309"/>
        <end position="331"/>
    </location>
</feature>
<dbReference type="AlphaFoldDB" id="A0A0C1HTU3"/>
<name>A0A0C1HTU3_STRCV</name>
<evidence type="ECO:0000256" key="2">
    <source>
        <dbReference type="ARBA" id="ARBA00005751"/>
    </source>
</evidence>
<keyword evidence="6 10" id="KW-1133">Transmembrane helix</keyword>
<proteinExistence type="inferred from homology"/>
<evidence type="ECO:0000256" key="3">
    <source>
        <dbReference type="ARBA" id="ARBA00022448"/>
    </source>
</evidence>
<evidence type="ECO:0000256" key="7">
    <source>
        <dbReference type="ARBA" id="ARBA00023010"/>
    </source>
</evidence>
<evidence type="ECO:0000256" key="1">
    <source>
        <dbReference type="ARBA" id="ARBA00004141"/>
    </source>
</evidence>
<keyword evidence="3 10" id="KW-0813">Transport</keyword>
<dbReference type="PATRIC" id="fig|76860.7.peg.1868"/>
<protein>
    <recommendedName>
        <fullName evidence="9 10">Protein translocase subunit SecY</fullName>
    </recommendedName>
</protein>
<keyword evidence="5 10" id="KW-0653">Protein transport</keyword>
<feature type="transmembrane region" description="Helical" evidence="10">
    <location>
        <begin position="20"/>
        <end position="40"/>
    </location>
</feature>
<feature type="transmembrane region" description="Helical" evidence="10">
    <location>
        <begin position="267"/>
        <end position="289"/>
    </location>
</feature>
<dbReference type="PIRSF" id="PIRSF004557">
    <property type="entry name" value="SecY"/>
    <property type="match status" value="1"/>
</dbReference>
<feature type="transmembrane region" description="Helical" evidence="10">
    <location>
        <begin position="369"/>
        <end position="387"/>
    </location>
</feature>
<feature type="transmembrane region" description="Helical" evidence="10">
    <location>
        <begin position="68"/>
        <end position="88"/>
    </location>
</feature>
<evidence type="ECO:0000256" key="8">
    <source>
        <dbReference type="ARBA" id="ARBA00023136"/>
    </source>
</evidence>
<dbReference type="InterPro" id="IPR026593">
    <property type="entry name" value="SecY"/>
</dbReference>
<dbReference type="PRINTS" id="PR00303">
    <property type="entry name" value="SECYTRNLCASE"/>
</dbReference>
<keyword evidence="7 10" id="KW-0811">Translocation</keyword>
<comment type="subunit">
    <text evidence="10">Component of the Sec protein translocase complex. Heterotrimer consisting of SecY, SecE and SecG subunits. The heterotrimers can form oligomers, although 1 heterotrimer is thought to be able to translocate proteins. Interacts with the ribosome. Interacts with SecDF, and other proteins may be involved. Interacts with SecA.</text>
</comment>
<accession>A0A0C1HTU3</accession>
<dbReference type="Gene3D" id="1.10.3370.10">
    <property type="entry name" value="SecY subunit domain"/>
    <property type="match status" value="1"/>
</dbReference>
<dbReference type="OrthoDB" id="9809248at2"/>